<keyword evidence="2" id="KW-1185">Reference proteome</keyword>
<dbReference type="Proteomes" id="UP000031443">
    <property type="component" value="Unassembled WGS sequence"/>
</dbReference>
<protein>
    <submittedName>
        <fullName evidence="1">Calsyntenin-1</fullName>
    </submittedName>
</protein>
<dbReference type="STRING" id="8469.M7APV5"/>
<dbReference type="eggNOG" id="KOG1834">
    <property type="taxonomic scope" value="Eukaryota"/>
</dbReference>
<gene>
    <name evidence="1" type="ORF">UY3_16289</name>
</gene>
<organism evidence="1 2">
    <name type="scientific">Chelonia mydas</name>
    <name type="common">Green sea-turtle</name>
    <name type="synonym">Chelonia agassizi</name>
    <dbReference type="NCBI Taxonomy" id="8469"/>
    <lineage>
        <taxon>Eukaryota</taxon>
        <taxon>Metazoa</taxon>
        <taxon>Chordata</taxon>
        <taxon>Craniata</taxon>
        <taxon>Vertebrata</taxon>
        <taxon>Euteleostomi</taxon>
        <taxon>Archelosauria</taxon>
        <taxon>Testudinata</taxon>
        <taxon>Testudines</taxon>
        <taxon>Cryptodira</taxon>
        <taxon>Durocryptodira</taxon>
        <taxon>Americhelydia</taxon>
        <taxon>Chelonioidea</taxon>
        <taxon>Cheloniidae</taxon>
        <taxon>Chelonia</taxon>
    </lineage>
</organism>
<evidence type="ECO:0000313" key="2">
    <source>
        <dbReference type="Proteomes" id="UP000031443"/>
    </source>
</evidence>
<name>M7APV5_CHEMY</name>
<accession>M7APV5</accession>
<proteinExistence type="predicted"/>
<sequence>MANIAVKKCQQLYYNLFNKHKPWIETTYHGIVTENDNTVLLDPPLIALDKDAPLRFAGRVREPSKRLPPQSSCTCGLCVVDTALDQAFGHYLRTIFIICIHHAT</sequence>
<reference evidence="2" key="1">
    <citation type="journal article" date="2013" name="Nat. Genet.">
        <title>The draft genomes of soft-shell turtle and green sea turtle yield insights into the development and evolution of the turtle-specific body plan.</title>
        <authorList>
            <person name="Wang Z."/>
            <person name="Pascual-Anaya J."/>
            <person name="Zadissa A."/>
            <person name="Li W."/>
            <person name="Niimura Y."/>
            <person name="Huang Z."/>
            <person name="Li C."/>
            <person name="White S."/>
            <person name="Xiong Z."/>
            <person name="Fang D."/>
            <person name="Wang B."/>
            <person name="Ming Y."/>
            <person name="Chen Y."/>
            <person name="Zheng Y."/>
            <person name="Kuraku S."/>
            <person name="Pignatelli M."/>
            <person name="Herrero J."/>
            <person name="Beal K."/>
            <person name="Nozawa M."/>
            <person name="Li Q."/>
            <person name="Wang J."/>
            <person name="Zhang H."/>
            <person name="Yu L."/>
            <person name="Shigenobu S."/>
            <person name="Wang J."/>
            <person name="Liu J."/>
            <person name="Flicek P."/>
            <person name="Searle S."/>
            <person name="Wang J."/>
            <person name="Kuratani S."/>
            <person name="Yin Y."/>
            <person name="Aken B."/>
            <person name="Zhang G."/>
            <person name="Irie N."/>
        </authorList>
    </citation>
    <scope>NUCLEOTIDE SEQUENCE [LARGE SCALE GENOMIC DNA]</scope>
</reference>
<dbReference type="AlphaFoldDB" id="M7APV5"/>
<evidence type="ECO:0000313" key="1">
    <source>
        <dbReference type="EMBL" id="EMP26629.1"/>
    </source>
</evidence>
<dbReference type="EMBL" id="KB577443">
    <property type="protein sequence ID" value="EMP26629.1"/>
    <property type="molecule type" value="Genomic_DNA"/>
</dbReference>